<reference evidence="3 4" key="1">
    <citation type="submission" date="2014-04" db="EMBL/GenBank/DDBJ databases">
        <title>Draft Genome Sequence of Synergistes jonesii.</title>
        <authorList>
            <person name="Coil D.A."/>
            <person name="Eisen J.A."/>
            <person name="Holland-Moritz H.E."/>
        </authorList>
    </citation>
    <scope>NUCLEOTIDE SEQUENCE [LARGE SCALE GENOMIC DNA]</scope>
    <source>
        <strain evidence="3 4">78-1</strain>
    </source>
</reference>
<name>A0A073ISK6_9BACT</name>
<dbReference type="Pfam" id="PF00534">
    <property type="entry name" value="Glycos_transf_1"/>
    <property type="match status" value="1"/>
</dbReference>
<dbReference type="PANTHER" id="PTHR12526">
    <property type="entry name" value="GLYCOSYLTRANSFERASE"/>
    <property type="match status" value="1"/>
</dbReference>
<feature type="domain" description="Glycosyl transferase family 1" evidence="1">
    <location>
        <begin position="165"/>
        <end position="307"/>
    </location>
</feature>
<dbReference type="AlphaFoldDB" id="A0A073ISK6"/>
<dbReference type="InterPro" id="IPR028098">
    <property type="entry name" value="Glyco_trans_4-like_N"/>
</dbReference>
<dbReference type="CDD" id="cd03819">
    <property type="entry name" value="GT4_WavL-like"/>
    <property type="match status" value="1"/>
</dbReference>
<evidence type="ECO:0000313" key="4">
    <source>
        <dbReference type="Proteomes" id="UP000027665"/>
    </source>
</evidence>
<dbReference type="SUPFAM" id="SSF53756">
    <property type="entry name" value="UDP-Glycosyltransferase/glycogen phosphorylase"/>
    <property type="match status" value="1"/>
</dbReference>
<protein>
    <recommendedName>
        <fullName evidence="5">Glycosyl transferase family 1</fullName>
    </recommendedName>
</protein>
<sequence>MKVVEILPELEIGGVERHVIDLSNELSRRGHDVTVISAGGRMARQLSARVRQIEMPVHKKNPFTVALCAKKISRRARAEGVQLLHAHSRVPAWIAQIASKKAGIPYIVTAHVDFGNKSRWIYAPYRGAACVICVSAAVREAMKGCFYENAHVVLNGLDEPKVFWKPENLRGPVKFLFVGRLSPVKGLQDALAALPREGEWTLDVLGDGPLRAELEKIASERGLGDKVAFHGYSEKADEFMANSSCLLFPSYAEGMPLTLARAVQIGIPVIASDIAPVVEMAKGRENLLRPGDVEAWRAALKDFIKTRSAKLKIPLSSVPTLAKMADEDEEIYREVIAAGGKKKV</sequence>
<proteinExistence type="predicted"/>
<comment type="caution">
    <text evidence="3">The sequence shown here is derived from an EMBL/GenBank/DDBJ whole genome shotgun (WGS) entry which is preliminary data.</text>
</comment>
<dbReference type="GeneID" id="90983123"/>
<dbReference type="InterPro" id="IPR001296">
    <property type="entry name" value="Glyco_trans_1"/>
</dbReference>
<dbReference type="Pfam" id="PF13439">
    <property type="entry name" value="Glyco_transf_4"/>
    <property type="match status" value="1"/>
</dbReference>
<accession>A0A073ISK6</accession>
<dbReference type="Proteomes" id="UP000027665">
    <property type="component" value="Unassembled WGS sequence"/>
</dbReference>
<feature type="domain" description="Glycosyltransferase subfamily 4-like N-terminal" evidence="2">
    <location>
        <begin position="12"/>
        <end position="158"/>
    </location>
</feature>
<evidence type="ECO:0000259" key="2">
    <source>
        <dbReference type="Pfam" id="PF13439"/>
    </source>
</evidence>
<evidence type="ECO:0008006" key="5">
    <source>
        <dbReference type="Google" id="ProtNLM"/>
    </source>
</evidence>
<dbReference type="EMBL" id="JMKI01000016">
    <property type="protein sequence ID" value="KEJ92789.1"/>
    <property type="molecule type" value="Genomic_DNA"/>
</dbReference>
<evidence type="ECO:0000313" key="3">
    <source>
        <dbReference type="EMBL" id="KEJ92789.1"/>
    </source>
</evidence>
<dbReference type="OrthoDB" id="9814612at2"/>
<dbReference type="Gene3D" id="3.40.50.2000">
    <property type="entry name" value="Glycogen Phosphorylase B"/>
    <property type="match status" value="2"/>
</dbReference>
<gene>
    <name evidence="3" type="ORF">EH55_01010</name>
</gene>
<dbReference type="STRING" id="2754.EH55_01010"/>
<dbReference type="eggNOG" id="COG0438">
    <property type="taxonomic scope" value="Bacteria"/>
</dbReference>
<dbReference type="PANTHER" id="PTHR12526:SF636">
    <property type="entry name" value="BLL3647 PROTEIN"/>
    <property type="match status" value="1"/>
</dbReference>
<evidence type="ECO:0000259" key="1">
    <source>
        <dbReference type="Pfam" id="PF00534"/>
    </source>
</evidence>
<dbReference type="RefSeq" id="WP_037975086.1">
    <property type="nucleotide sequence ID" value="NZ_CAMETI010000011.1"/>
</dbReference>
<keyword evidence="4" id="KW-1185">Reference proteome</keyword>
<organism evidence="3 4">
    <name type="scientific">Synergistes jonesii</name>
    <dbReference type="NCBI Taxonomy" id="2754"/>
    <lineage>
        <taxon>Bacteria</taxon>
        <taxon>Thermotogati</taxon>
        <taxon>Synergistota</taxon>
        <taxon>Synergistia</taxon>
        <taxon>Synergistales</taxon>
        <taxon>Synergistaceae</taxon>
        <taxon>Synergistes</taxon>
    </lineage>
</organism>
<dbReference type="GO" id="GO:0016757">
    <property type="term" value="F:glycosyltransferase activity"/>
    <property type="evidence" value="ECO:0007669"/>
    <property type="project" value="InterPro"/>
</dbReference>